<feature type="domain" description="Casein kinase substrate phosphoprotein PP28" evidence="2">
    <location>
        <begin position="230"/>
        <end position="279"/>
    </location>
</feature>
<feature type="compositionally biased region" description="Low complexity" evidence="1">
    <location>
        <begin position="93"/>
        <end position="103"/>
    </location>
</feature>
<keyword evidence="4" id="KW-1185">Reference proteome</keyword>
<protein>
    <recommendedName>
        <fullName evidence="2">Casein kinase substrate phosphoprotein PP28 domain-containing protein</fullName>
    </recommendedName>
</protein>
<evidence type="ECO:0000313" key="3">
    <source>
        <dbReference type="EMBL" id="KAK8943473.1"/>
    </source>
</evidence>
<feature type="compositionally biased region" description="Basic and acidic residues" evidence="1">
    <location>
        <begin position="80"/>
        <end position="92"/>
    </location>
</feature>
<evidence type="ECO:0000313" key="4">
    <source>
        <dbReference type="Proteomes" id="UP001412067"/>
    </source>
</evidence>
<proteinExistence type="predicted"/>
<accession>A0ABR2LK47</accession>
<evidence type="ECO:0000259" key="2">
    <source>
        <dbReference type="Pfam" id="PF10252"/>
    </source>
</evidence>
<reference evidence="3 4" key="1">
    <citation type="journal article" date="2022" name="Nat. Plants">
        <title>Genomes of leafy and leafless Platanthera orchids illuminate the evolution of mycoheterotrophy.</title>
        <authorList>
            <person name="Li M.H."/>
            <person name="Liu K.W."/>
            <person name="Li Z."/>
            <person name="Lu H.C."/>
            <person name="Ye Q.L."/>
            <person name="Zhang D."/>
            <person name="Wang J.Y."/>
            <person name="Li Y.F."/>
            <person name="Zhong Z.M."/>
            <person name="Liu X."/>
            <person name="Yu X."/>
            <person name="Liu D.K."/>
            <person name="Tu X.D."/>
            <person name="Liu B."/>
            <person name="Hao Y."/>
            <person name="Liao X.Y."/>
            <person name="Jiang Y.T."/>
            <person name="Sun W.H."/>
            <person name="Chen J."/>
            <person name="Chen Y.Q."/>
            <person name="Ai Y."/>
            <person name="Zhai J.W."/>
            <person name="Wu S.S."/>
            <person name="Zhou Z."/>
            <person name="Hsiao Y.Y."/>
            <person name="Wu W.L."/>
            <person name="Chen Y.Y."/>
            <person name="Lin Y.F."/>
            <person name="Hsu J.L."/>
            <person name="Li C.Y."/>
            <person name="Wang Z.W."/>
            <person name="Zhao X."/>
            <person name="Zhong W.Y."/>
            <person name="Ma X.K."/>
            <person name="Ma L."/>
            <person name="Huang J."/>
            <person name="Chen G.Z."/>
            <person name="Huang M.Z."/>
            <person name="Huang L."/>
            <person name="Peng D.H."/>
            <person name="Luo Y.B."/>
            <person name="Zou S.Q."/>
            <person name="Chen S.P."/>
            <person name="Lan S."/>
            <person name="Tsai W.C."/>
            <person name="Van de Peer Y."/>
            <person name="Liu Z.J."/>
        </authorList>
    </citation>
    <scope>NUCLEOTIDE SEQUENCE [LARGE SCALE GENOMIC DNA]</scope>
    <source>
        <strain evidence="3">Lor288</strain>
    </source>
</reference>
<gene>
    <name evidence="3" type="ORF">KSP40_PGU003539</name>
</gene>
<comment type="caution">
    <text evidence="3">The sequence shown here is derived from an EMBL/GenBank/DDBJ whole genome shotgun (WGS) entry which is preliminary data.</text>
</comment>
<name>A0ABR2LK47_9ASPA</name>
<dbReference type="EMBL" id="JBBWWR010000018">
    <property type="protein sequence ID" value="KAK8943473.1"/>
    <property type="molecule type" value="Genomic_DNA"/>
</dbReference>
<dbReference type="InterPro" id="IPR019380">
    <property type="entry name" value="Casein_kinase_sb_PP28"/>
</dbReference>
<organism evidence="3 4">
    <name type="scientific">Platanthera guangdongensis</name>
    <dbReference type="NCBI Taxonomy" id="2320717"/>
    <lineage>
        <taxon>Eukaryota</taxon>
        <taxon>Viridiplantae</taxon>
        <taxon>Streptophyta</taxon>
        <taxon>Embryophyta</taxon>
        <taxon>Tracheophyta</taxon>
        <taxon>Spermatophyta</taxon>
        <taxon>Magnoliopsida</taxon>
        <taxon>Liliopsida</taxon>
        <taxon>Asparagales</taxon>
        <taxon>Orchidaceae</taxon>
        <taxon>Orchidoideae</taxon>
        <taxon>Orchideae</taxon>
        <taxon>Orchidinae</taxon>
        <taxon>Platanthera</taxon>
    </lineage>
</organism>
<dbReference type="PANTHER" id="PTHR22055">
    <property type="entry name" value="28 KDA HEAT- AND ACID-STABLE PHOSPHOPROTEIN PDGF-ASSOCIATED PROTEIN"/>
    <property type="match status" value="1"/>
</dbReference>
<dbReference type="Pfam" id="PF10252">
    <property type="entry name" value="PP28"/>
    <property type="match status" value="1"/>
</dbReference>
<evidence type="ECO:0000256" key="1">
    <source>
        <dbReference type="SAM" id="MobiDB-lite"/>
    </source>
</evidence>
<feature type="region of interest" description="Disordered" evidence="1">
    <location>
        <begin position="77"/>
        <end position="150"/>
    </location>
</feature>
<feature type="region of interest" description="Disordered" evidence="1">
    <location>
        <begin position="266"/>
        <end position="285"/>
    </location>
</feature>
<dbReference type="Proteomes" id="UP001412067">
    <property type="component" value="Unassembled WGS sequence"/>
</dbReference>
<sequence length="285" mass="31154">MKEPNVSVRTGAASLQSRPREKEVPETGFVTTDAAILGNYPSLSTVSLSTGEIINNIDNDQLNDINQSLLEALQPGTDLPTKEVQRNEDKSAESASATSSSDDVSPHSEFSDSESADGSGNESEGYSPIDNVDGSTSPDASPVAKKHKSSAQCAQGSIDFLRGSQKLFTQSSLNERRKVYCPLTWSTVQVDQLGRCAQSCIAFLREINPAVGLLQALLQGSIEYSTIIAEEIEKQKAHERYMRQQEQGKTEQARKDLERLAMIRQQRAEAAKKRDEEKAGMLRTS</sequence>
<feature type="region of interest" description="Disordered" evidence="1">
    <location>
        <begin position="1"/>
        <end position="27"/>
    </location>
</feature>
<dbReference type="InterPro" id="IPR039876">
    <property type="entry name" value="HAP28"/>
</dbReference>